<name>A0A9Q0Y8Q2_HOLLE</name>
<dbReference type="PANTHER" id="PTHR46534">
    <property type="entry name" value="IGGFC_BINDING DOMAIN-CONTAINING PROTEIN"/>
    <property type="match status" value="1"/>
</dbReference>
<gene>
    <name evidence="3" type="ORF">HOLleu_44591</name>
</gene>
<feature type="compositionally biased region" description="Low complexity" evidence="1">
    <location>
        <begin position="52"/>
        <end position="65"/>
    </location>
</feature>
<accession>A0A9Q0Y8Q2</accession>
<dbReference type="InterPro" id="IPR035234">
    <property type="entry name" value="IgGFc-bd_N"/>
</dbReference>
<proteinExistence type="predicted"/>
<feature type="compositionally biased region" description="Polar residues" evidence="1">
    <location>
        <begin position="32"/>
        <end position="51"/>
    </location>
</feature>
<feature type="domain" description="IgGFc-binding protein N-terminal" evidence="2">
    <location>
        <begin position="198"/>
        <end position="475"/>
    </location>
</feature>
<dbReference type="Pfam" id="PF17517">
    <property type="entry name" value="IgGFc_binding"/>
    <property type="match status" value="1"/>
</dbReference>
<organism evidence="3 4">
    <name type="scientific">Holothuria leucospilota</name>
    <name type="common">Black long sea cucumber</name>
    <name type="synonym">Mertensiothuria leucospilota</name>
    <dbReference type="NCBI Taxonomy" id="206669"/>
    <lineage>
        <taxon>Eukaryota</taxon>
        <taxon>Metazoa</taxon>
        <taxon>Echinodermata</taxon>
        <taxon>Eleutherozoa</taxon>
        <taxon>Echinozoa</taxon>
        <taxon>Holothuroidea</taxon>
        <taxon>Aspidochirotacea</taxon>
        <taxon>Aspidochirotida</taxon>
        <taxon>Holothuriidae</taxon>
        <taxon>Holothuria</taxon>
    </lineage>
</organism>
<evidence type="ECO:0000259" key="2">
    <source>
        <dbReference type="Pfam" id="PF17517"/>
    </source>
</evidence>
<evidence type="ECO:0000256" key="1">
    <source>
        <dbReference type="SAM" id="MobiDB-lite"/>
    </source>
</evidence>
<reference evidence="3" key="1">
    <citation type="submission" date="2021-10" db="EMBL/GenBank/DDBJ databases">
        <title>Tropical sea cucumber genome reveals ecological adaptation and Cuvierian tubules defense mechanism.</title>
        <authorList>
            <person name="Chen T."/>
        </authorList>
    </citation>
    <scope>NUCLEOTIDE SEQUENCE</scope>
    <source>
        <strain evidence="3">Nanhai2018</strain>
        <tissue evidence="3">Muscle</tissue>
    </source>
</reference>
<dbReference type="AlphaFoldDB" id="A0A9Q0Y8Q2"/>
<keyword evidence="4" id="KW-1185">Reference proteome</keyword>
<dbReference type="PANTHER" id="PTHR46534:SF1">
    <property type="entry name" value="IGGFC-BINDING PROTEIN N-TERMINAL DOMAIN-CONTAINING PROTEIN"/>
    <property type="match status" value="1"/>
</dbReference>
<sequence length="487" mass="53260">MLTLTNRLLTEGDTQTPSVTTGQTQPATTGPSSPKGSSAELYTSSDRINGQSTSSNSSTESYSPSDGVTESTQSHRCSTLSPTSFEASKEIPGKFIFTFLAVNCTDPTTKIFIGTKFSDVGASGNISFPLIDTPNITFSLNPGSGETFDVPSFAVPSEKALNQKVNTSVVIASDERVVVYGHQRCRGSGNYRATAFRVRRTEALGTEYWVITHQSKGTSQVGVVATRNNTNICINGVFINKTTTLHKYETFYFGGLYDLTGTYIAADKPIFVIAGNSADKSPYPDTTYKDSFNKCLPPVKDWGKHFTLVPFPPQSQPFTAKILSSHDNCTLEYVYGTGSRLSVSLSKGEVKVLNSSTVLNIHSSEGILLAQFSKDRREQTIYRNPSMVLTPPLGDAERNEFIFPVFRLSADNRDERSYITIWLPPASNILLDNKNVSWNEIGEGTNGYRIVQANLSSSGFHIIHSNKNITAVVNGIGHHKYYSYALQ</sequence>
<evidence type="ECO:0000313" key="3">
    <source>
        <dbReference type="EMBL" id="KAJ8017773.1"/>
    </source>
</evidence>
<evidence type="ECO:0000313" key="4">
    <source>
        <dbReference type="Proteomes" id="UP001152320"/>
    </source>
</evidence>
<feature type="compositionally biased region" description="Polar residues" evidence="1">
    <location>
        <begin position="66"/>
        <end position="83"/>
    </location>
</feature>
<dbReference type="OrthoDB" id="10005154at2759"/>
<protein>
    <recommendedName>
        <fullName evidence="2">IgGFc-binding protein N-terminal domain-containing protein</fullName>
    </recommendedName>
</protein>
<dbReference type="Proteomes" id="UP001152320">
    <property type="component" value="Unassembled WGS sequence"/>
</dbReference>
<comment type="caution">
    <text evidence="3">The sequence shown here is derived from an EMBL/GenBank/DDBJ whole genome shotgun (WGS) entry which is preliminary data.</text>
</comment>
<feature type="compositionally biased region" description="Polar residues" evidence="1">
    <location>
        <begin position="1"/>
        <end position="19"/>
    </location>
</feature>
<dbReference type="EMBL" id="JAIZAY010001019">
    <property type="protein sequence ID" value="KAJ8017773.1"/>
    <property type="molecule type" value="Genomic_DNA"/>
</dbReference>
<feature type="region of interest" description="Disordered" evidence="1">
    <location>
        <begin position="1"/>
        <end position="83"/>
    </location>
</feature>
<feature type="compositionally biased region" description="Low complexity" evidence="1">
    <location>
        <begin position="20"/>
        <end position="31"/>
    </location>
</feature>